<reference evidence="2" key="1">
    <citation type="submission" date="2017-02" db="UniProtKB">
        <authorList>
            <consortium name="WormBaseParasite"/>
        </authorList>
    </citation>
    <scope>IDENTIFICATION</scope>
</reference>
<dbReference type="WBParaSite" id="SPAL_0001775500.1">
    <property type="protein sequence ID" value="SPAL_0001775500.1"/>
    <property type="gene ID" value="SPAL_0001775500"/>
</dbReference>
<dbReference type="AlphaFoldDB" id="A0A0N5CIV0"/>
<evidence type="ECO:0000313" key="1">
    <source>
        <dbReference type="Proteomes" id="UP000046392"/>
    </source>
</evidence>
<dbReference type="Proteomes" id="UP000046392">
    <property type="component" value="Unplaced"/>
</dbReference>
<organism evidence="1 2">
    <name type="scientific">Strongyloides papillosus</name>
    <name type="common">Intestinal threadworm</name>
    <dbReference type="NCBI Taxonomy" id="174720"/>
    <lineage>
        <taxon>Eukaryota</taxon>
        <taxon>Metazoa</taxon>
        <taxon>Ecdysozoa</taxon>
        <taxon>Nematoda</taxon>
        <taxon>Chromadorea</taxon>
        <taxon>Rhabditida</taxon>
        <taxon>Tylenchina</taxon>
        <taxon>Panagrolaimomorpha</taxon>
        <taxon>Strongyloidoidea</taxon>
        <taxon>Strongyloididae</taxon>
        <taxon>Strongyloides</taxon>
    </lineage>
</organism>
<protein>
    <submittedName>
        <fullName evidence="2">Uncharacterized protein</fullName>
    </submittedName>
</protein>
<sequence length="190" mass="21650">MTDYVCENQVQVSHCSSLQQNKFCDIEHHFLSGSATAVNDISSFSLRNLFDPFTQSNKTLTSDNTLNFNAAKHLNICENEEYFQNVIDPSVPDPNDLSNSPLPDNSLVQLETLPGETSSNPTLFPKHTPSVTATYSSTSHNPTFRYFKPSHKRFFPQNNDHFIIFQTYLLNLNNSIKFLLFNCFFVLNII</sequence>
<name>A0A0N5CIV0_STREA</name>
<evidence type="ECO:0000313" key="2">
    <source>
        <dbReference type="WBParaSite" id="SPAL_0001775500.1"/>
    </source>
</evidence>
<keyword evidence="1" id="KW-1185">Reference proteome</keyword>
<proteinExistence type="predicted"/>
<accession>A0A0N5CIV0</accession>